<dbReference type="Gene3D" id="1.10.1040.10">
    <property type="entry name" value="N-(1-d-carboxylethyl)-l-norvaline Dehydrogenase, domain 2"/>
    <property type="match status" value="1"/>
</dbReference>
<dbReference type="Pfam" id="PF02558">
    <property type="entry name" value="ApbA"/>
    <property type="match status" value="1"/>
</dbReference>
<evidence type="ECO:0000256" key="2">
    <source>
        <dbReference type="ARBA" id="ARBA00007870"/>
    </source>
</evidence>
<keyword evidence="14" id="KW-1185">Reference proteome</keyword>
<evidence type="ECO:0000256" key="3">
    <source>
        <dbReference type="ARBA" id="ARBA00013014"/>
    </source>
</evidence>
<comment type="caution">
    <text evidence="13">The sequence shown here is derived from an EMBL/GenBank/DDBJ whole genome shotgun (WGS) entry which is preliminary data.</text>
</comment>
<evidence type="ECO:0000259" key="11">
    <source>
        <dbReference type="Pfam" id="PF02558"/>
    </source>
</evidence>
<dbReference type="Proteomes" id="UP001620339">
    <property type="component" value="Unassembled WGS sequence"/>
</dbReference>
<dbReference type="InterPro" id="IPR051402">
    <property type="entry name" value="KPR-Related"/>
</dbReference>
<dbReference type="SUPFAM" id="SSF48179">
    <property type="entry name" value="6-phosphogluconate dehydrogenase C-terminal domain-like"/>
    <property type="match status" value="1"/>
</dbReference>
<dbReference type="InterPro" id="IPR013332">
    <property type="entry name" value="KPR_N"/>
</dbReference>
<name>A0ABW8J401_9GAMM</name>
<feature type="domain" description="Ketopantoate reductase C-terminal" evidence="12">
    <location>
        <begin position="181"/>
        <end position="302"/>
    </location>
</feature>
<dbReference type="NCBIfam" id="NF005094">
    <property type="entry name" value="PRK06522.2-5"/>
    <property type="match status" value="1"/>
</dbReference>
<dbReference type="InterPro" id="IPR013752">
    <property type="entry name" value="KPA_reductase"/>
</dbReference>
<dbReference type="InterPro" id="IPR013328">
    <property type="entry name" value="6PGD_dom2"/>
</dbReference>
<evidence type="ECO:0000256" key="4">
    <source>
        <dbReference type="ARBA" id="ARBA00019465"/>
    </source>
</evidence>
<evidence type="ECO:0000259" key="12">
    <source>
        <dbReference type="Pfam" id="PF08546"/>
    </source>
</evidence>
<dbReference type="NCBIfam" id="TIGR00745">
    <property type="entry name" value="apbA_panE"/>
    <property type="match status" value="1"/>
</dbReference>
<dbReference type="InterPro" id="IPR003710">
    <property type="entry name" value="ApbA"/>
</dbReference>
<evidence type="ECO:0000256" key="7">
    <source>
        <dbReference type="ARBA" id="ARBA00023002"/>
    </source>
</evidence>
<comment type="catalytic activity">
    <reaction evidence="9 10">
        <text>(R)-pantoate + NADP(+) = 2-dehydropantoate + NADPH + H(+)</text>
        <dbReference type="Rhea" id="RHEA:16233"/>
        <dbReference type="ChEBI" id="CHEBI:11561"/>
        <dbReference type="ChEBI" id="CHEBI:15378"/>
        <dbReference type="ChEBI" id="CHEBI:15980"/>
        <dbReference type="ChEBI" id="CHEBI:57783"/>
        <dbReference type="ChEBI" id="CHEBI:58349"/>
        <dbReference type="EC" id="1.1.1.169"/>
    </reaction>
</comment>
<organism evidence="13 14">
    <name type="scientific">Rhodanobacter hydrolyticus</name>
    <dbReference type="NCBI Taxonomy" id="2250595"/>
    <lineage>
        <taxon>Bacteria</taxon>
        <taxon>Pseudomonadati</taxon>
        <taxon>Pseudomonadota</taxon>
        <taxon>Gammaproteobacteria</taxon>
        <taxon>Lysobacterales</taxon>
        <taxon>Rhodanobacteraceae</taxon>
        <taxon>Rhodanobacter</taxon>
    </lineage>
</organism>
<evidence type="ECO:0000256" key="10">
    <source>
        <dbReference type="RuleBase" id="RU362068"/>
    </source>
</evidence>
<evidence type="ECO:0000313" key="14">
    <source>
        <dbReference type="Proteomes" id="UP001620339"/>
    </source>
</evidence>
<keyword evidence="7 10" id="KW-0560">Oxidoreductase</keyword>
<keyword evidence="5 10" id="KW-0566">Pantothenate biosynthesis</keyword>
<evidence type="ECO:0000256" key="8">
    <source>
        <dbReference type="ARBA" id="ARBA00032024"/>
    </source>
</evidence>
<dbReference type="PANTHER" id="PTHR21708">
    <property type="entry name" value="PROBABLE 2-DEHYDROPANTOATE 2-REDUCTASE"/>
    <property type="match status" value="1"/>
</dbReference>
<dbReference type="GO" id="GO:0008677">
    <property type="term" value="F:2-dehydropantoate 2-reductase activity"/>
    <property type="evidence" value="ECO:0007669"/>
    <property type="project" value="UniProtKB-EC"/>
</dbReference>
<feature type="domain" description="Ketopantoate reductase N-terminal" evidence="11">
    <location>
        <begin position="3"/>
        <end position="151"/>
    </location>
</feature>
<dbReference type="Gene3D" id="3.40.50.720">
    <property type="entry name" value="NAD(P)-binding Rossmann-like Domain"/>
    <property type="match status" value="1"/>
</dbReference>
<dbReference type="EMBL" id="JADIKK010000008">
    <property type="protein sequence ID" value="MFK2876812.1"/>
    <property type="molecule type" value="Genomic_DNA"/>
</dbReference>
<comment type="function">
    <text evidence="10">Catalyzes the NADPH-dependent reduction of ketopantoate into pantoic acid.</text>
</comment>
<evidence type="ECO:0000256" key="6">
    <source>
        <dbReference type="ARBA" id="ARBA00022857"/>
    </source>
</evidence>
<evidence type="ECO:0000313" key="13">
    <source>
        <dbReference type="EMBL" id="MFK2876812.1"/>
    </source>
</evidence>
<protein>
    <recommendedName>
        <fullName evidence="4 10">2-dehydropantoate 2-reductase</fullName>
        <ecNumber evidence="3 10">1.1.1.169</ecNumber>
    </recommendedName>
    <alternativeName>
        <fullName evidence="8 10">Ketopantoate reductase</fullName>
    </alternativeName>
</protein>
<keyword evidence="6 10" id="KW-0521">NADP</keyword>
<evidence type="ECO:0000256" key="5">
    <source>
        <dbReference type="ARBA" id="ARBA00022655"/>
    </source>
</evidence>
<dbReference type="RefSeq" id="WP_404612743.1">
    <property type="nucleotide sequence ID" value="NZ_JADIKK010000008.1"/>
</dbReference>
<reference evidence="13 14" key="1">
    <citation type="submission" date="2020-10" db="EMBL/GenBank/DDBJ databases">
        <title>Phylogeny of dyella-like bacteria.</title>
        <authorList>
            <person name="Fu J."/>
        </authorList>
    </citation>
    <scope>NUCLEOTIDE SEQUENCE [LARGE SCALE GENOMIC DNA]</scope>
    <source>
        <strain evidence="13 14">KACC 19113</strain>
    </source>
</reference>
<comment type="similarity">
    <text evidence="2 10">Belongs to the ketopantoate reductase family.</text>
</comment>
<evidence type="ECO:0000256" key="9">
    <source>
        <dbReference type="ARBA" id="ARBA00048793"/>
    </source>
</evidence>
<dbReference type="EC" id="1.1.1.169" evidence="3 10"/>
<dbReference type="InterPro" id="IPR036291">
    <property type="entry name" value="NAD(P)-bd_dom_sf"/>
</dbReference>
<dbReference type="InterPro" id="IPR008927">
    <property type="entry name" value="6-PGluconate_DH-like_C_sf"/>
</dbReference>
<dbReference type="Pfam" id="PF08546">
    <property type="entry name" value="ApbA_C"/>
    <property type="match status" value="1"/>
</dbReference>
<evidence type="ECO:0000256" key="1">
    <source>
        <dbReference type="ARBA" id="ARBA00004994"/>
    </source>
</evidence>
<dbReference type="SUPFAM" id="SSF51735">
    <property type="entry name" value="NAD(P)-binding Rossmann-fold domains"/>
    <property type="match status" value="1"/>
</dbReference>
<proteinExistence type="inferred from homology"/>
<dbReference type="PANTHER" id="PTHR21708:SF26">
    <property type="entry name" value="2-DEHYDROPANTOATE 2-REDUCTASE"/>
    <property type="match status" value="1"/>
</dbReference>
<accession>A0ABW8J401</accession>
<gene>
    <name evidence="13" type="primary">panE</name>
    <name evidence="13" type="ORF">ISP25_07020</name>
</gene>
<comment type="pathway">
    <text evidence="1 10">Cofactor biosynthesis; (R)-pantothenate biosynthesis; (R)-pantoate from 3-methyl-2-oxobutanoate: step 2/2.</text>
</comment>
<sequence length="308" mass="32801">MRILIVGAGATGGYFGGRLLQAGQDVTFLVRERRAAMLAQHGLRIRSATGDADMAAPPTVTVATLRAPFDLVLLSCKAWDLPQAMEDIVPAMGEQSTVLPVLNGMRQLDLLDARFGAARVLGGQCAIAATLDDDGTVRHLNRTHSLGFGERDGSDSERVRRIAQAMAGANFDARASRHAVQDMWDKWVFLAALAGITCLMRAPVGDIVAAPGGREATLALLDDCRRIAVACGHEPGAAVIERAHGLLTEAGSTFSASMLRDLEHGSRVEADHVLGDLLARGEAHGVATPLLRLAYAHLKAYEARRVRS</sequence>